<name>A0ABU2N7C7_9PSEU</name>
<evidence type="ECO:0000313" key="3">
    <source>
        <dbReference type="EMBL" id="MDT0348579.1"/>
    </source>
</evidence>
<sequence>MQLVPLSTDGRVEAVVTTPLPPGPLRVALRPAGAAVTVEALGPGRPRRVGRLTAADAVAYGPVLTRLAGRGHVGTCPARVTRTGETVTLTLQLGSSATCAPRDSPCSTPLPIARTTKLLAAVPGTPTASRRTCPPRPTTGPRPHMTAGTARVATSAPVRRPPLPARPPAQFGQAEDTPPRLTPCQRRRILWASIGIAALLLLAFTVQQHSGTAQAEALTVVLRSDDG</sequence>
<evidence type="ECO:0000256" key="2">
    <source>
        <dbReference type="SAM" id="Phobius"/>
    </source>
</evidence>
<organism evidence="3 4">
    <name type="scientific">Pseudonocardia charpentierae</name>
    <dbReference type="NCBI Taxonomy" id="3075545"/>
    <lineage>
        <taxon>Bacteria</taxon>
        <taxon>Bacillati</taxon>
        <taxon>Actinomycetota</taxon>
        <taxon>Actinomycetes</taxon>
        <taxon>Pseudonocardiales</taxon>
        <taxon>Pseudonocardiaceae</taxon>
        <taxon>Pseudonocardia</taxon>
    </lineage>
</organism>
<evidence type="ECO:0000256" key="1">
    <source>
        <dbReference type="SAM" id="MobiDB-lite"/>
    </source>
</evidence>
<feature type="transmembrane region" description="Helical" evidence="2">
    <location>
        <begin position="189"/>
        <end position="206"/>
    </location>
</feature>
<comment type="caution">
    <text evidence="3">The sequence shown here is derived from an EMBL/GenBank/DDBJ whole genome shotgun (WGS) entry which is preliminary data.</text>
</comment>
<dbReference type="Proteomes" id="UP001183202">
    <property type="component" value="Unassembled WGS sequence"/>
</dbReference>
<dbReference type="RefSeq" id="WP_311554507.1">
    <property type="nucleotide sequence ID" value="NZ_JAVREJ010000002.1"/>
</dbReference>
<gene>
    <name evidence="3" type="ORF">RM445_03475</name>
</gene>
<dbReference type="EMBL" id="JAVREJ010000002">
    <property type="protein sequence ID" value="MDT0348579.1"/>
    <property type="molecule type" value="Genomic_DNA"/>
</dbReference>
<keyword evidence="2" id="KW-0472">Membrane</keyword>
<proteinExistence type="predicted"/>
<keyword evidence="2" id="KW-0812">Transmembrane</keyword>
<accession>A0ABU2N7C7</accession>
<evidence type="ECO:0000313" key="4">
    <source>
        <dbReference type="Proteomes" id="UP001183202"/>
    </source>
</evidence>
<reference evidence="4" key="1">
    <citation type="submission" date="2023-07" db="EMBL/GenBank/DDBJ databases">
        <title>30 novel species of actinomycetes from the DSMZ collection.</title>
        <authorList>
            <person name="Nouioui I."/>
        </authorList>
    </citation>
    <scope>NUCLEOTIDE SEQUENCE [LARGE SCALE GENOMIC DNA]</scope>
    <source>
        <strain evidence="4">DSM 45834</strain>
    </source>
</reference>
<keyword evidence="2" id="KW-1133">Transmembrane helix</keyword>
<keyword evidence="4" id="KW-1185">Reference proteome</keyword>
<protein>
    <submittedName>
        <fullName evidence="3">Uncharacterized protein</fullName>
    </submittedName>
</protein>
<feature type="region of interest" description="Disordered" evidence="1">
    <location>
        <begin position="123"/>
        <end position="180"/>
    </location>
</feature>